<evidence type="ECO:0008006" key="2">
    <source>
        <dbReference type="Google" id="ProtNLM"/>
    </source>
</evidence>
<dbReference type="AlphaFoldDB" id="A0A831PGY0"/>
<reference evidence="1" key="1">
    <citation type="journal article" date="2020" name="mSystems">
        <title>Genome- and Community-Level Interaction Insights into Carbon Utilization and Element Cycling Functions of Hydrothermarchaeota in Hydrothermal Sediment.</title>
        <authorList>
            <person name="Zhou Z."/>
            <person name="Liu Y."/>
            <person name="Xu W."/>
            <person name="Pan J."/>
            <person name="Luo Z.H."/>
            <person name="Li M."/>
        </authorList>
    </citation>
    <scope>NUCLEOTIDE SEQUENCE [LARGE SCALE GENOMIC DNA]</scope>
    <source>
        <strain evidence="1">SpSt-1220</strain>
    </source>
</reference>
<gene>
    <name evidence="1" type="ORF">ENN94_01405</name>
</gene>
<evidence type="ECO:0000313" key="1">
    <source>
        <dbReference type="EMBL" id="HDR46338.1"/>
    </source>
</evidence>
<proteinExistence type="predicted"/>
<dbReference type="Proteomes" id="UP000886162">
    <property type="component" value="Unassembled WGS sequence"/>
</dbReference>
<protein>
    <recommendedName>
        <fullName evidence="2">Doubled CXXCH motif domain-containing protein</fullName>
    </recommendedName>
</protein>
<dbReference type="SUPFAM" id="SSF48695">
    <property type="entry name" value="Multiheme cytochromes"/>
    <property type="match status" value="1"/>
</dbReference>
<sequence>MKFLIFSHRFFGVRMKRFWFTALLASLWGGLCYGATIDTKSLGYNGGENAHPHNLSSLNTGGGIHAPSGGETQICKFCHTPHGAASKPLWNRPDPVGPNGDGSFPLYGGSDDLVIDDPEVVGDSKYGQNPYPNGASRMCMSCHDGVTAIGEVVNGPEVQLNREMSVEGTIDLSVSHPISFVYNSTVAGLINAQKNNGGTNTYQLPGSNALLDGQDRMQCNSCHNPHVDTRNDSGTYDLPMWRKYTGVENVDYEWTCEQCHVGGSTSAGIYWGSPTVNDHHDLISP</sequence>
<organism evidence="1">
    <name type="scientific">Geoalkalibacter subterraneus</name>
    <dbReference type="NCBI Taxonomy" id="483547"/>
    <lineage>
        <taxon>Bacteria</taxon>
        <taxon>Pseudomonadati</taxon>
        <taxon>Thermodesulfobacteriota</taxon>
        <taxon>Desulfuromonadia</taxon>
        <taxon>Desulfuromonadales</taxon>
        <taxon>Geoalkalibacteraceae</taxon>
        <taxon>Geoalkalibacter</taxon>
    </lineage>
</organism>
<accession>A0A831PGY0</accession>
<dbReference type="EMBL" id="DSDO01000096">
    <property type="protein sequence ID" value="HDR46338.1"/>
    <property type="molecule type" value="Genomic_DNA"/>
</dbReference>
<dbReference type="InterPro" id="IPR036280">
    <property type="entry name" value="Multihaem_cyt_sf"/>
</dbReference>
<comment type="caution">
    <text evidence="1">The sequence shown here is derived from an EMBL/GenBank/DDBJ whole genome shotgun (WGS) entry which is preliminary data.</text>
</comment>
<name>A0A831PGY0_9BACT</name>